<dbReference type="OrthoDB" id="9803781at2"/>
<feature type="signal peptide" evidence="1">
    <location>
        <begin position="1"/>
        <end position="22"/>
    </location>
</feature>
<evidence type="ECO:0000256" key="1">
    <source>
        <dbReference type="SAM" id="SignalP"/>
    </source>
</evidence>
<feature type="domain" description="Uncharacterized protein TP-0789" evidence="2">
    <location>
        <begin position="74"/>
        <end position="261"/>
    </location>
</feature>
<proteinExistence type="predicted"/>
<reference evidence="4" key="1">
    <citation type="journal article" date="2017" name="Environ. Microbiol. Rep.">
        <title>Genetic Diversity of Marine Anaerobic Ammonium-Oxidizing Bacteria as Revealed by Genomic and Proteomic Analyses of 'Candidatus Scalindua japonica'.</title>
        <authorList>
            <person name="Oshiki M."/>
            <person name="Mizuto K."/>
            <person name="Kimura Z."/>
            <person name="Kindaichi T."/>
            <person name="Satoh H."/>
            <person name="Okabe S."/>
        </authorList>
    </citation>
    <scope>NUCLEOTIDE SEQUENCE [LARGE SCALE GENOMIC DNA]</scope>
    <source>
        <strain evidence="4">husup-a2</strain>
    </source>
</reference>
<keyword evidence="4" id="KW-1185">Reference proteome</keyword>
<comment type="caution">
    <text evidence="3">The sequence shown here is derived from an EMBL/GenBank/DDBJ whole genome shotgun (WGS) entry which is preliminary data.</text>
</comment>
<dbReference type="Gene3D" id="2.50.20.10">
    <property type="entry name" value="Lipoprotein localisation LolA/LolB/LppX"/>
    <property type="match status" value="1"/>
</dbReference>
<dbReference type="EMBL" id="BAOS01000010">
    <property type="protein sequence ID" value="GAX60255.1"/>
    <property type="molecule type" value="Genomic_DNA"/>
</dbReference>
<keyword evidence="1" id="KW-0732">Signal</keyword>
<dbReference type="AlphaFoldDB" id="A0A286TWL1"/>
<dbReference type="Pfam" id="PF17131">
    <property type="entry name" value="LolA_like"/>
    <property type="match status" value="1"/>
</dbReference>
<sequence>MKMIRLLYYVLALLVCCRATHADMTGREIMEKQKDQHELQSEKTVVQMTLENKKGKIKERQIVNYVLKEDTGLNKIMIKFKAPADIKNVGLLTWEQGADREDDQWLYLPALKKVKRIATSGKKNKFMGTDYAYEDLRPENLVVHNYELKGAQTIDDHDCYVIEAVPSTENEKKNSGYSKRLLYIRKDILYTIKSEYINKKGKMFKILTTDELVNVKGNIWRAEKSIMKDIKAKHSTRWNIIERDITTLLDKHFFTQRNLKKP</sequence>
<dbReference type="RefSeq" id="WP_096893543.1">
    <property type="nucleotide sequence ID" value="NZ_BAOS01000010.1"/>
</dbReference>
<evidence type="ECO:0000259" key="2">
    <source>
        <dbReference type="Pfam" id="PF17131"/>
    </source>
</evidence>
<evidence type="ECO:0000313" key="4">
    <source>
        <dbReference type="Proteomes" id="UP000218542"/>
    </source>
</evidence>
<protein>
    <recommendedName>
        <fullName evidence="2">Uncharacterized protein TP-0789 domain-containing protein</fullName>
    </recommendedName>
</protein>
<accession>A0A286TWL1</accession>
<dbReference type="Proteomes" id="UP000218542">
    <property type="component" value="Unassembled WGS sequence"/>
</dbReference>
<evidence type="ECO:0000313" key="3">
    <source>
        <dbReference type="EMBL" id="GAX60255.1"/>
    </source>
</evidence>
<gene>
    <name evidence="3" type="ORF">SCALIN_C10_0015</name>
</gene>
<dbReference type="InterPro" id="IPR033399">
    <property type="entry name" value="TP_0789-like"/>
</dbReference>
<organism evidence="3 4">
    <name type="scientific">Candidatus Scalindua japonica</name>
    <dbReference type="NCBI Taxonomy" id="1284222"/>
    <lineage>
        <taxon>Bacteria</taxon>
        <taxon>Pseudomonadati</taxon>
        <taxon>Planctomycetota</taxon>
        <taxon>Candidatus Brocadiia</taxon>
        <taxon>Candidatus Brocadiales</taxon>
        <taxon>Candidatus Scalinduaceae</taxon>
        <taxon>Candidatus Scalindua</taxon>
    </lineage>
</organism>
<feature type="chain" id="PRO_5012922503" description="Uncharacterized protein TP-0789 domain-containing protein" evidence="1">
    <location>
        <begin position="23"/>
        <end position="262"/>
    </location>
</feature>
<name>A0A286TWL1_9BACT</name>
<dbReference type="CDD" id="cd16329">
    <property type="entry name" value="LolA_like"/>
    <property type="match status" value="1"/>
</dbReference>